<dbReference type="PANTHER" id="PTHR21600">
    <property type="entry name" value="MITOCHONDRIAL RNA PSEUDOURIDINE SYNTHASE"/>
    <property type="match status" value="1"/>
</dbReference>
<comment type="similarity">
    <text evidence="2">Belongs to the pseudouridine synthase RluA family.</text>
</comment>
<dbReference type="SUPFAM" id="SSF55120">
    <property type="entry name" value="Pseudouridine synthase"/>
    <property type="match status" value="1"/>
</dbReference>
<dbReference type="GO" id="GO:0140098">
    <property type="term" value="F:catalytic activity, acting on RNA"/>
    <property type="evidence" value="ECO:0007669"/>
    <property type="project" value="UniProtKB-ARBA"/>
</dbReference>
<dbReference type="RefSeq" id="WP_107584548.1">
    <property type="nucleotide sequence ID" value="NZ_PZJJ01000009.1"/>
</dbReference>
<reference evidence="7 8" key="1">
    <citation type="submission" date="2018-03" db="EMBL/GenBank/DDBJ databases">
        <title>Alkalicoccus saliphilus sp. nov., isolated from a mineral pool.</title>
        <authorList>
            <person name="Zhao B."/>
        </authorList>
    </citation>
    <scope>NUCLEOTIDE SEQUENCE [LARGE SCALE GENOMIC DNA]</scope>
    <source>
        <strain evidence="7 8">6AG</strain>
    </source>
</reference>
<dbReference type="GO" id="GO:0001522">
    <property type="term" value="P:pseudouridine synthesis"/>
    <property type="evidence" value="ECO:0007669"/>
    <property type="project" value="InterPro"/>
</dbReference>
<name>A0A2T4U6Z3_9BACI</name>
<sequence>MTIPVLYEDNHIVVIEKPVNLPVQEDQTGDRDVLSQLKEDVKQRYNKPGNVYIGMIHRLDRPVGGVMVFARTSKAASRLSDAVRRHAFDKEYLAVVRGKPVHKAGRLENYLLKDTDKNQVYVKKEGTPGAKQAVLEYQVQEQQKNLALLEVNLMTGRPHQIRVQLSHAGMPIYGDQKYGSHVNQPGEQIALWSHRLTFVHPVKKEEMTFVSSPPAEFPWSQFHRLREETI</sequence>
<dbReference type="InterPro" id="IPR050188">
    <property type="entry name" value="RluA_PseudoU_synthase"/>
</dbReference>
<gene>
    <name evidence="7" type="ORF">C6Y45_07135</name>
</gene>
<dbReference type="PANTHER" id="PTHR21600:SF83">
    <property type="entry name" value="PSEUDOURIDYLATE SYNTHASE RPUSD4, MITOCHONDRIAL"/>
    <property type="match status" value="1"/>
</dbReference>
<evidence type="ECO:0000256" key="5">
    <source>
        <dbReference type="ARBA" id="ARBA00033164"/>
    </source>
</evidence>
<evidence type="ECO:0000256" key="2">
    <source>
        <dbReference type="ARBA" id="ARBA00010876"/>
    </source>
</evidence>
<dbReference type="InterPro" id="IPR006145">
    <property type="entry name" value="PsdUridine_synth_RsuA/RluA"/>
</dbReference>
<dbReference type="Pfam" id="PF00849">
    <property type="entry name" value="PseudoU_synth_2"/>
    <property type="match status" value="1"/>
</dbReference>
<dbReference type="Gene3D" id="3.30.2350.10">
    <property type="entry name" value="Pseudouridine synthase"/>
    <property type="match status" value="1"/>
</dbReference>
<protein>
    <recommendedName>
        <fullName evidence="4">RNA pseudouridylate synthase</fullName>
    </recommendedName>
    <alternativeName>
        <fullName evidence="5">RNA-uridine isomerase</fullName>
    </alternativeName>
</protein>
<feature type="domain" description="Pseudouridine synthase RsuA/RluA-like" evidence="6">
    <location>
        <begin position="11"/>
        <end position="167"/>
    </location>
</feature>
<dbReference type="GO" id="GO:0003723">
    <property type="term" value="F:RNA binding"/>
    <property type="evidence" value="ECO:0007669"/>
    <property type="project" value="InterPro"/>
</dbReference>
<dbReference type="Proteomes" id="UP000240509">
    <property type="component" value="Unassembled WGS sequence"/>
</dbReference>
<comment type="catalytic activity">
    <reaction evidence="1">
        <text>a uridine in RNA = a pseudouridine in RNA</text>
        <dbReference type="Rhea" id="RHEA:48348"/>
        <dbReference type="Rhea" id="RHEA-COMP:12068"/>
        <dbReference type="Rhea" id="RHEA-COMP:12069"/>
        <dbReference type="ChEBI" id="CHEBI:65314"/>
        <dbReference type="ChEBI" id="CHEBI:65315"/>
    </reaction>
</comment>
<organism evidence="7 8">
    <name type="scientific">Alkalicoccus saliphilus</name>
    <dbReference type="NCBI Taxonomy" id="200989"/>
    <lineage>
        <taxon>Bacteria</taxon>
        <taxon>Bacillati</taxon>
        <taxon>Bacillota</taxon>
        <taxon>Bacilli</taxon>
        <taxon>Bacillales</taxon>
        <taxon>Bacillaceae</taxon>
        <taxon>Alkalicoccus</taxon>
    </lineage>
</organism>
<keyword evidence="8" id="KW-1185">Reference proteome</keyword>
<dbReference type="InterPro" id="IPR020103">
    <property type="entry name" value="PsdUridine_synth_cat_dom_sf"/>
</dbReference>
<dbReference type="GO" id="GO:0009982">
    <property type="term" value="F:pseudouridine synthase activity"/>
    <property type="evidence" value="ECO:0007669"/>
    <property type="project" value="InterPro"/>
</dbReference>
<keyword evidence="3" id="KW-0413">Isomerase</keyword>
<dbReference type="AlphaFoldDB" id="A0A2T4U6Z3"/>
<dbReference type="GO" id="GO:0006396">
    <property type="term" value="P:RNA processing"/>
    <property type="evidence" value="ECO:0007669"/>
    <property type="project" value="UniProtKB-ARBA"/>
</dbReference>
<dbReference type="OrthoDB" id="9807829at2"/>
<evidence type="ECO:0000256" key="1">
    <source>
        <dbReference type="ARBA" id="ARBA00000073"/>
    </source>
</evidence>
<evidence type="ECO:0000313" key="7">
    <source>
        <dbReference type="EMBL" id="PTL39161.1"/>
    </source>
</evidence>
<evidence type="ECO:0000256" key="3">
    <source>
        <dbReference type="ARBA" id="ARBA00023235"/>
    </source>
</evidence>
<evidence type="ECO:0000313" key="8">
    <source>
        <dbReference type="Proteomes" id="UP000240509"/>
    </source>
</evidence>
<dbReference type="EMBL" id="PZJJ01000009">
    <property type="protein sequence ID" value="PTL39161.1"/>
    <property type="molecule type" value="Genomic_DNA"/>
</dbReference>
<dbReference type="CDD" id="cd02869">
    <property type="entry name" value="PseudoU_synth_RluA_like"/>
    <property type="match status" value="1"/>
</dbReference>
<proteinExistence type="inferred from homology"/>
<comment type="caution">
    <text evidence="7">The sequence shown here is derived from an EMBL/GenBank/DDBJ whole genome shotgun (WGS) entry which is preliminary data.</text>
</comment>
<evidence type="ECO:0000259" key="6">
    <source>
        <dbReference type="Pfam" id="PF00849"/>
    </source>
</evidence>
<evidence type="ECO:0000256" key="4">
    <source>
        <dbReference type="ARBA" id="ARBA00031870"/>
    </source>
</evidence>
<accession>A0A2T4U6Z3</accession>